<name>A0A1Y2S887_9GAMM</name>
<sequence length="53" mass="5857">MKTQMQLAQEAIARLKSMSRQELLSELVTAGIAEEKSPCNQRSNEDGAVTHII</sequence>
<keyword evidence="2" id="KW-1185">Reference proteome</keyword>
<comment type="caution">
    <text evidence="1">The sequence shown here is derived from an EMBL/GenBank/DDBJ whole genome shotgun (WGS) entry which is preliminary data.</text>
</comment>
<dbReference type="RefSeq" id="WP_167376338.1">
    <property type="nucleotide sequence ID" value="NZ_CAWNGD010000100.1"/>
</dbReference>
<gene>
    <name evidence="1" type="ORF">Xvie_04003</name>
</gene>
<accession>A0A1Y2S887</accession>
<evidence type="ECO:0000313" key="2">
    <source>
        <dbReference type="Proteomes" id="UP000194350"/>
    </source>
</evidence>
<protein>
    <submittedName>
        <fullName evidence="1">Uncharacterized protein</fullName>
    </submittedName>
</protein>
<reference evidence="1 2" key="1">
    <citation type="submission" date="2016-10" db="EMBL/GenBank/DDBJ databases">
        <title>Systematic genetic and metabolomic analysis of Xenorhabdus and Photorhabdus spp., highlights the requirements for a dual symbiotic and pathogenic life style.</title>
        <authorList>
            <person name="Tobias N.J."/>
            <person name="Wolff H."/>
            <person name="Djahanschiri B."/>
            <person name="Pidot S.J."/>
            <person name="Stinear T.P."/>
            <person name="Ebersberger I."/>
            <person name="Bode H.B."/>
        </authorList>
    </citation>
    <scope>NUCLEOTIDE SEQUENCE [LARGE SCALE GENOMIC DNA]</scope>
    <source>
        <strain evidence="1 2">DSM 22392</strain>
    </source>
</reference>
<dbReference type="Proteomes" id="UP000194350">
    <property type="component" value="Unassembled WGS sequence"/>
</dbReference>
<organism evidence="1 2">
    <name type="scientific">Xenorhabdus vietnamensis</name>
    <dbReference type="NCBI Taxonomy" id="351656"/>
    <lineage>
        <taxon>Bacteria</taxon>
        <taxon>Pseudomonadati</taxon>
        <taxon>Pseudomonadota</taxon>
        <taxon>Gammaproteobacteria</taxon>
        <taxon>Enterobacterales</taxon>
        <taxon>Morganellaceae</taxon>
        <taxon>Xenorhabdus</taxon>
    </lineage>
</organism>
<evidence type="ECO:0000313" key="1">
    <source>
        <dbReference type="EMBL" id="OTA14102.1"/>
    </source>
</evidence>
<dbReference type="AlphaFoldDB" id="A0A1Y2S887"/>
<proteinExistence type="predicted"/>
<dbReference type="EMBL" id="MUBJ01000054">
    <property type="protein sequence ID" value="OTA14102.1"/>
    <property type="molecule type" value="Genomic_DNA"/>
</dbReference>